<dbReference type="GO" id="GO:0008104">
    <property type="term" value="P:intracellular protein localization"/>
    <property type="evidence" value="ECO:0007669"/>
    <property type="project" value="UniProtKB-ARBA"/>
</dbReference>
<dbReference type="FunCoup" id="A0A2P6NE14">
    <property type="interactions" value="4"/>
</dbReference>
<dbReference type="GO" id="GO:0051493">
    <property type="term" value="P:regulation of cytoskeleton organization"/>
    <property type="evidence" value="ECO:0007669"/>
    <property type="project" value="UniProtKB-ARBA"/>
</dbReference>
<feature type="region of interest" description="Disordered" evidence="2">
    <location>
        <begin position="88"/>
        <end position="134"/>
    </location>
</feature>
<dbReference type="GO" id="GO:0031254">
    <property type="term" value="C:cell trailing edge"/>
    <property type="evidence" value="ECO:0007669"/>
    <property type="project" value="UniProtKB-ARBA"/>
</dbReference>
<evidence type="ECO:0000313" key="4">
    <source>
        <dbReference type="EMBL" id="PRP82175.1"/>
    </source>
</evidence>
<feature type="domain" description="Ras-GAP" evidence="3">
    <location>
        <begin position="331"/>
        <end position="545"/>
    </location>
</feature>
<dbReference type="InterPro" id="IPR000593">
    <property type="entry name" value="RasGAP_C"/>
</dbReference>
<gene>
    <name evidence="4" type="ORF">PROFUN_10446</name>
</gene>
<reference evidence="4 5" key="1">
    <citation type="journal article" date="2018" name="Genome Biol. Evol.">
        <title>Multiple Roots of Fruiting Body Formation in Amoebozoa.</title>
        <authorList>
            <person name="Hillmann F."/>
            <person name="Forbes G."/>
            <person name="Novohradska S."/>
            <person name="Ferling I."/>
            <person name="Riege K."/>
            <person name="Groth M."/>
            <person name="Westermann M."/>
            <person name="Marz M."/>
            <person name="Spaller T."/>
            <person name="Winckler T."/>
            <person name="Schaap P."/>
            <person name="Glockner G."/>
        </authorList>
    </citation>
    <scope>NUCLEOTIDE SEQUENCE [LARGE SCALE GENOMIC DNA]</scope>
    <source>
        <strain evidence="4 5">Jena</strain>
    </source>
</reference>
<dbReference type="GO" id="GO:0005938">
    <property type="term" value="C:cell cortex"/>
    <property type="evidence" value="ECO:0007669"/>
    <property type="project" value="TreeGrafter"/>
</dbReference>
<dbReference type="InterPro" id="IPR008936">
    <property type="entry name" value="Rho_GTPase_activation_prot"/>
</dbReference>
<dbReference type="SUPFAM" id="SSF48350">
    <property type="entry name" value="GTPase activation domain, GAP"/>
    <property type="match status" value="1"/>
</dbReference>
<dbReference type="PANTHER" id="PTHR14149">
    <property type="entry name" value="RAS GTPASE-ACTIVATING PROTEIN WITH IQ MOTIF"/>
    <property type="match status" value="1"/>
</dbReference>
<dbReference type="GO" id="GO:0005096">
    <property type="term" value="F:GTPase activator activity"/>
    <property type="evidence" value="ECO:0007669"/>
    <property type="project" value="TreeGrafter"/>
</dbReference>
<dbReference type="STRING" id="1890364.A0A2P6NE14"/>
<dbReference type="SUPFAM" id="SSF143885">
    <property type="entry name" value="RGC domain-like"/>
    <property type="match status" value="1"/>
</dbReference>
<dbReference type="AlphaFoldDB" id="A0A2P6NE14"/>
<feature type="compositionally biased region" description="Basic and acidic residues" evidence="2">
    <location>
        <begin position="105"/>
        <end position="114"/>
    </location>
</feature>
<dbReference type="SMART" id="SM00323">
    <property type="entry name" value="RasGAP"/>
    <property type="match status" value="1"/>
</dbReference>
<evidence type="ECO:0000256" key="1">
    <source>
        <dbReference type="SAM" id="Coils"/>
    </source>
</evidence>
<dbReference type="Proteomes" id="UP000241769">
    <property type="component" value="Unassembled WGS sequence"/>
</dbReference>
<evidence type="ECO:0000313" key="5">
    <source>
        <dbReference type="Proteomes" id="UP000241769"/>
    </source>
</evidence>
<dbReference type="GO" id="GO:0051015">
    <property type="term" value="F:actin filament binding"/>
    <property type="evidence" value="ECO:0007669"/>
    <property type="project" value="TreeGrafter"/>
</dbReference>
<dbReference type="GO" id="GO:0005516">
    <property type="term" value="F:calmodulin binding"/>
    <property type="evidence" value="ECO:0007669"/>
    <property type="project" value="TreeGrafter"/>
</dbReference>
<dbReference type="PROSITE" id="PS50018">
    <property type="entry name" value="RAS_GTPASE_ACTIV_2"/>
    <property type="match status" value="1"/>
</dbReference>
<dbReference type="PANTHER" id="PTHR14149:SF14">
    <property type="entry name" value="CALPONIN-HOMOLOGY (CH) DOMAIN-CONTAINING PROTEIN"/>
    <property type="match status" value="1"/>
</dbReference>
<dbReference type="FunFam" id="1.10.506.10:FF:000004">
    <property type="entry name" value="IQ motif containing GTPase activating protein 1"/>
    <property type="match status" value="1"/>
</dbReference>
<dbReference type="Pfam" id="PF03836">
    <property type="entry name" value="RasGAP_C"/>
    <property type="match status" value="1"/>
</dbReference>
<accession>A0A2P6NE14</accession>
<dbReference type="Pfam" id="PF00616">
    <property type="entry name" value="RasGAP"/>
    <property type="match status" value="1"/>
</dbReference>
<dbReference type="EMBL" id="MDYQ01000109">
    <property type="protein sequence ID" value="PRP82175.1"/>
    <property type="molecule type" value="Genomic_DNA"/>
</dbReference>
<comment type="caution">
    <text evidence="4">The sequence shown here is derived from an EMBL/GenBank/DDBJ whole genome shotgun (WGS) entry which is preliminary data.</text>
</comment>
<evidence type="ECO:0000256" key="2">
    <source>
        <dbReference type="SAM" id="MobiDB-lite"/>
    </source>
</evidence>
<dbReference type="GO" id="GO:1903479">
    <property type="term" value="P:mitotic actomyosin contractile ring assembly actin filament organization"/>
    <property type="evidence" value="ECO:0007669"/>
    <property type="project" value="TreeGrafter"/>
</dbReference>
<evidence type="ECO:0000259" key="3">
    <source>
        <dbReference type="PROSITE" id="PS50018"/>
    </source>
</evidence>
<keyword evidence="5" id="KW-1185">Reference proteome</keyword>
<protein>
    <submittedName>
        <fullName evidence="4">Ras GTPase-activating protein</fullName>
    </submittedName>
</protein>
<dbReference type="Gene3D" id="1.10.506.10">
    <property type="entry name" value="GTPase Activation - p120gap, domain 1"/>
    <property type="match status" value="1"/>
</dbReference>
<name>A0A2P6NE14_9EUKA</name>
<dbReference type="InterPro" id="IPR001936">
    <property type="entry name" value="RasGAP_dom"/>
</dbReference>
<feature type="coiled-coil region" evidence="1">
    <location>
        <begin position="767"/>
        <end position="794"/>
    </location>
</feature>
<keyword evidence="1" id="KW-0175">Coiled coil</keyword>
<dbReference type="OrthoDB" id="775356at2759"/>
<dbReference type="GO" id="GO:0032154">
    <property type="term" value="C:cleavage furrow"/>
    <property type="evidence" value="ECO:0007669"/>
    <property type="project" value="UniProtKB-ARBA"/>
</dbReference>
<dbReference type="InParanoid" id="A0A2P6NE14"/>
<feature type="coiled-coil region" evidence="1">
    <location>
        <begin position="202"/>
        <end position="250"/>
    </location>
</feature>
<sequence length="924" mass="106657">MVTSWVPSSRNTLIRLTRQERRRQFGSSVPLDDHIFSEPGDFVWGGLPEAFSPEARAQYIYGSSSRTRPPFICILKKRTFIMSEEKAPETPVIEDNSSDEEAEDVDHLLDEETPSKPAEAGNKTTARLEESSGMRRELNRLQSARFTLMDEADSHPWFKERECLLLLLEARMLLKEMVNLKLKQERVKNGDLSASEIQNLLRSQKEEQETDWITEIQELKRNLVAEVRRNHVLERELNKLDKRIALLIKNRGNIQEVMVKSNKKADKNAPLGKGEFISDSRKLEHYQNLFYLLQTEPKYLANLVYLMNQENMSSFLDTVIITLYGDAFSPREEYLILRLFQLAIQREMAATKDVAGFLQADSVVPKMVMSYNQRKQGTDFLRGLITPIIKGVNNNDVNLEIKPSIIYTVMINEAEISSGQKSTLDRNLPEDQIMENPEVKEILSKRVAALEDICQQFVDAIFSSLNKLPYGIRWICKQIRLIAQEQFSNTTDTDVLKFTAYFIYYRFINLAIVTPERFGIVERELTAQVRKNVLSVSRVLQNLFNFVQFKNEGAEKAFVPLNRFIQKNMEAVREYYNDLIEVADPDDYLQVDKYMELTQKTKPVIIISLNEIAQTHQFLAQNVEKLAKDKEDPLRLILNDLQEVPGMVSKDDDREIQLTLTNRFKQNMEEEISASASLYAETKELIISTFRLIPVQGGDQDQTLLGILNSGKKYAKEKSNTSLGTQIERILENIKTLEAEGFISKADNYASFLRDIALEVANRAQIREQQRKEIKRLSQTLKNLRKHQKYLNEQIQQYNNYLQDCRLKHYQPKTKKKSKSKGDNPNKIGPFKFSYGALQKKGVIIDSDVPALSRKKTVFYISSEEVGVFDIVAKIAGLPVEKMTLELDDLLERNYNNISRLELDQVTLDVNFTIHLINKFFLKN</sequence>
<organism evidence="4 5">
    <name type="scientific">Planoprotostelium fungivorum</name>
    <dbReference type="NCBI Taxonomy" id="1890364"/>
    <lineage>
        <taxon>Eukaryota</taxon>
        <taxon>Amoebozoa</taxon>
        <taxon>Evosea</taxon>
        <taxon>Variosea</taxon>
        <taxon>Cavosteliida</taxon>
        <taxon>Cavosteliaceae</taxon>
        <taxon>Planoprotostelium</taxon>
    </lineage>
</organism>
<proteinExistence type="predicted"/>